<dbReference type="GO" id="GO:0016853">
    <property type="term" value="F:isomerase activity"/>
    <property type="evidence" value="ECO:0007669"/>
    <property type="project" value="UniProtKB-KW"/>
</dbReference>
<evidence type="ECO:0000256" key="1">
    <source>
        <dbReference type="ARBA" id="ARBA00022723"/>
    </source>
</evidence>
<dbReference type="Proteomes" id="UP000190162">
    <property type="component" value="Unassembled WGS sequence"/>
</dbReference>
<keyword evidence="5" id="KW-1185">Reference proteome</keyword>
<dbReference type="SUPFAM" id="SSF51658">
    <property type="entry name" value="Xylose isomerase-like"/>
    <property type="match status" value="1"/>
</dbReference>
<dbReference type="Gene3D" id="3.20.20.150">
    <property type="entry name" value="Divalent-metal-dependent TIM barrel enzymes"/>
    <property type="match status" value="1"/>
</dbReference>
<evidence type="ECO:0000313" key="5">
    <source>
        <dbReference type="Proteomes" id="UP000190162"/>
    </source>
</evidence>
<keyword evidence="1" id="KW-0479">Metal-binding</keyword>
<sequence>MTTMIEQELVSEENATLRYQLHADYDALAEKLSRTNVDIEKVCESAKGFAVALPSWGLGTGGTRFARFPGNGEPRNIFEKIDDCSVVNQLGQATPAVSLHIPWDRRLIHRSFAPTPRRVT</sequence>
<dbReference type="AlphaFoldDB" id="A0A1T4VN60"/>
<reference evidence="5" key="1">
    <citation type="submission" date="2017-02" db="EMBL/GenBank/DDBJ databases">
        <authorList>
            <person name="Varghese N."/>
            <person name="Submissions S."/>
        </authorList>
    </citation>
    <scope>NUCLEOTIDE SEQUENCE [LARGE SCALE GENOMIC DNA]</scope>
    <source>
        <strain evidence="5">DSM 22720</strain>
    </source>
</reference>
<accession>A0A1T4VN60</accession>
<dbReference type="EMBL" id="FUXU01000086">
    <property type="protein sequence ID" value="SKA66335.1"/>
    <property type="molecule type" value="Genomic_DNA"/>
</dbReference>
<organism evidence="4 5">
    <name type="scientific">Enterovibrio nigricans DSM 22720</name>
    <dbReference type="NCBI Taxonomy" id="1121868"/>
    <lineage>
        <taxon>Bacteria</taxon>
        <taxon>Pseudomonadati</taxon>
        <taxon>Pseudomonadota</taxon>
        <taxon>Gammaproteobacteria</taxon>
        <taxon>Vibrionales</taxon>
        <taxon>Vibrionaceae</taxon>
        <taxon>Enterovibrio</taxon>
    </lineage>
</organism>
<name>A0A1T4VN60_9GAMM</name>
<dbReference type="InterPro" id="IPR036237">
    <property type="entry name" value="Xyl_isomerase-like_sf"/>
</dbReference>
<proteinExistence type="predicted"/>
<dbReference type="PANTHER" id="PTHR30268:SF0">
    <property type="entry name" value="L-RHAMNOSE ISOMERASE"/>
    <property type="match status" value="1"/>
</dbReference>
<evidence type="ECO:0000256" key="3">
    <source>
        <dbReference type="ARBA" id="ARBA00023235"/>
    </source>
</evidence>
<evidence type="ECO:0000256" key="2">
    <source>
        <dbReference type="ARBA" id="ARBA00023211"/>
    </source>
</evidence>
<keyword evidence="3 4" id="KW-0413">Isomerase</keyword>
<keyword evidence="2" id="KW-0464">Manganese</keyword>
<evidence type="ECO:0000313" key="4">
    <source>
        <dbReference type="EMBL" id="SKA66335.1"/>
    </source>
</evidence>
<gene>
    <name evidence="4" type="ORF">SAMN02745132_04097</name>
</gene>
<dbReference type="GO" id="GO:0046872">
    <property type="term" value="F:metal ion binding"/>
    <property type="evidence" value="ECO:0007669"/>
    <property type="project" value="UniProtKB-KW"/>
</dbReference>
<dbReference type="RefSeq" id="WP_198557094.1">
    <property type="nucleotide sequence ID" value="NZ_FUXU01000086.1"/>
</dbReference>
<dbReference type="InterPro" id="IPR050337">
    <property type="entry name" value="L-rhamnose_isomerase"/>
</dbReference>
<dbReference type="PANTHER" id="PTHR30268">
    <property type="entry name" value="L-RHAMNOSE ISOMERASE"/>
    <property type="match status" value="1"/>
</dbReference>
<protein>
    <submittedName>
        <fullName evidence="4">L-rhamnose isomerase / sugar isomerase</fullName>
    </submittedName>
</protein>